<dbReference type="RefSeq" id="WP_264712670.1">
    <property type="nucleotide sequence ID" value="NZ_JAPDNT010000002.1"/>
</dbReference>
<evidence type="ECO:0000256" key="2">
    <source>
        <dbReference type="ARBA" id="ARBA00023125"/>
    </source>
</evidence>
<dbReference type="PANTHER" id="PTHR30136:SF24">
    <property type="entry name" value="HTH-TYPE TRANSCRIPTIONAL REPRESSOR ALLR"/>
    <property type="match status" value="1"/>
</dbReference>
<feature type="domain" description="HTH iclR-type" evidence="4">
    <location>
        <begin position="4"/>
        <end position="65"/>
    </location>
</feature>
<reference evidence="6" key="1">
    <citation type="submission" date="2022-09" db="EMBL/GenBank/DDBJ databases">
        <title>Rhodovastum sp. nov. RN2-1 isolated from soil in Seongnam, South Korea.</title>
        <authorList>
            <person name="Le N.T."/>
        </authorList>
    </citation>
    <scope>NUCLEOTIDE SEQUENCE</scope>
    <source>
        <strain evidence="6">RN2-1</strain>
    </source>
</reference>
<dbReference type="AlphaFoldDB" id="A0AA41YIB3"/>
<dbReference type="SUPFAM" id="SSF46785">
    <property type="entry name" value="Winged helix' DNA-binding domain"/>
    <property type="match status" value="1"/>
</dbReference>
<dbReference type="InterPro" id="IPR029016">
    <property type="entry name" value="GAF-like_dom_sf"/>
</dbReference>
<dbReference type="GO" id="GO:0003700">
    <property type="term" value="F:DNA-binding transcription factor activity"/>
    <property type="evidence" value="ECO:0007669"/>
    <property type="project" value="TreeGrafter"/>
</dbReference>
<evidence type="ECO:0000259" key="4">
    <source>
        <dbReference type="PROSITE" id="PS51077"/>
    </source>
</evidence>
<feature type="domain" description="IclR-ED" evidence="5">
    <location>
        <begin position="65"/>
        <end position="249"/>
    </location>
</feature>
<dbReference type="InterPro" id="IPR036388">
    <property type="entry name" value="WH-like_DNA-bd_sf"/>
</dbReference>
<proteinExistence type="predicted"/>
<keyword evidence="3" id="KW-0804">Transcription</keyword>
<keyword evidence="7" id="KW-1185">Reference proteome</keyword>
<dbReference type="InterPro" id="IPR014757">
    <property type="entry name" value="Tscrpt_reg_IclR_C"/>
</dbReference>
<dbReference type="PANTHER" id="PTHR30136">
    <property type="entry name" value="HELIX-TURN-HELIX TRANSCRIPTIONAL REGULATOR, ICLR FAMILY"/>
    <property type="match status" value="1"/>
</dbReference>
<evidence type="ECO:0000256" key="3">
    <source>
        <dbReference type="ARBA" id="ARBA00023163"/>
    </source>
</evidence>
<dbReference type="InterPro" id="IPR036390">
    <property type="entry name" value="WH_DNA-bd_sf"/>
</dbReference>
<dbReference type="SUPFAM" id="SSF55781">
    <property type="entry name" value="GAF domain-like"/>
    <property type="match status" value="1"/>
</dbReference>
<gene>
    <name evidence="6" type="ORF">OL599_05620</name>
</gene>
<name>A0AA41YIB3_9PROT</name>
<dbReference type="GO" id="GO:0045892">
    <property type="term" value="P:negative regulation of DNA-templated transcription"/>
    <property type="evidence" value="ECO:0007669"/>
    <property type="project" value="TreeGrafter"/>
</dbReference>
<dbReference type="Pfam" id="PF01614">
    <property type="entry name" value="IclR_C"/>
    <property type="match status" value="1"/>
</dbReference>
<reference evidence="6" key="2">
    <citation type="submission" date="2022-10" db="EMBL/GenBank/DDBJ databases">
        <authorList>
            <person name="Trinh H.N."/>
        </authorList>
    </citation>
    <scope>NUCLEOTIDE SEQUENCE</scope>
    <source>
        <strain evidence="6">RN2-1</strain>
    </source>
</reference>
<protein>
    <submittedName>
        <fullName evidence="6">IclR family transcriptional regulator</fullName>
    </submittedName>
</protein>
<keyword evidence="2" id="KW-0238">DNA-binding</keyword>
<dbReference type="PROSITE" id="PS51077">
    <property type="entry name" value="HTH_ICLR"/>
    <property type="match status" value="1"/>
</dbReference>
<dbReference type="SMART" id="SM00346">
    <property type="entry name" value="HTH_ICLR"/>
    <property type="match status" value="1"/>
</dbReference>
<evidence type="ECO:0000256" key="1">
    <source>
        <dbReference type="ARBA" id="ARBA00023015"/>
    </source>
</evidence>
<evidence type="ECO:0000259" key="5">
    <source>
        <dbReference type="PROSITE" id="PS51078"/>
    </source>
</evidence>
<sequence>MSEVRSAARVLDLLEHLQAHPEPQTLSTIAAALLLPKSSTLLLLRTLVGRGYAARTEDDRYRLCDRAGAGPDMATRLREAALPVMQDLRARVKETILLGVLAQGSRVRALAKEVSPLELRYDADLGHLRPAYCTAMGRLLLAHLPPAQWRRALLGRKLRALTPHTVTDSAALEAILARVRQDGYATIEQQYVLGGSGVAAPVVDAEGQVVAALNIASVSSRFDHGRDRLIQGAVEAARRVSRRLHDAGQ</sequence>
<dbReference type="Proteomes" id="UP001165679">
    <property type="component" value="Unassembled WGS sequence"/>
</dbReference>
<evidence type="ECO:0000313" key="7">
    <source>
        <dbReference type="Proteomes" id="UP001165679"/>
    </source>
</evidence>
<dbReference type="GO" id="GO:0003677">
    <property type="term" value="F:DNA binding"/>
    <property type="evidence" value="ECO:0007669"/>
    <property type="project" value="UniProtKB-KW"/>
</dbReference>
<dbReference type="Gene3D" id="1.10.10.10">
    <property type="entry name" value="Winged helix-like DNA-binding domain superfamily/Winged helix DNA-binding domain"/>
    <property type="match status" value="1"/>
</dbReference>
<accession>A0AA41YIB3</accession>
<dbReference type="PROSITE" id="PS51078">
    <property type="entry name" value="ICLR_ED"/>
    <property type="match status" value="1"/>
</dbReference>
<dbReference type="EMBL" id="JAPDNT010000002">
    <property type="protein sequence ID" value="MCW3474051.1"/>
    <property type="molecule type" value="Genomic_DNA"/>
</dbReference>
<dbReference type="InterPro" id="IPR050707">
    <property type="entry name" value="HTH_MetabolicPath_Reg"/>
</dbReference>
<dbReference type="InterPro" id="IPR005471">
    <property type="entry name" value="Tscrpt_reg_IclR_N"/>
</dbReference>
<keyword evidence="1" id="KW-0805">Transcription regulation</keyword>
<organism evidence="6 7">
    <name type="scientific">Limobrevibacterium gyesilva</name>
    <dbReference type="NCBI Taxonomy" id="2991712"/>
    <lineage>
        <taxon>Bacteria</taxon>
        <taxon>Pseudomonadati</taxon>
        <taxon>Pseudomonadota</taxon>
        <taxon>Alphaproteobacteria</taxon>
        <taxon>Acetobacterales</taxon>
        <taxon>Acetobacteraceae</taxon>
        <taxon>Limobrevibacterium</taxon>
    </lineage>
</organism>
<evidence type="ECO:0000313" key="6">
    <source>
        <dbReference type="EMBL" id="MCW3474051.1"/>
    </source>
</evidence>
<comment type="caution">
    <text evidence="6">The sequence shown here is derived from an EMBL/GenBank/DDBJ whole genome shotgun (WGS) entry which is preliminary data.</text>
</comment>
<dbReference type="Gene3D" id="3.30.450.40">
    <property type="match status" value="1"/>
</dbReference>
<dbReference type="Pfam" id="PF09339">
    <property type="entry name" value="HTH_IclR"/>
    <property type="match status" value="1"/>
</dbReference>